<dbReference type="Proteomes" id="UP000196710">
    <property type="component" value="Chromosome"/>
</dbReference>
<dbReference type="KEGG" id="amur:ADH66_04240"/>
<dbReference type="AlphaFoldDB" id="A0A1Z2XNA7"/>
<accession>A0A1Z2XNA7</accession>
<dbReference type="RefSeq" id="WP_066535306.1">
    <property type="nucleotide sequence ID" value="NZ_CP021422.1"/>
</dbReference>
<evidence type="ECO:0000313" key="3">
    <source>
        <dbReference type="Proteomes" id="UP000196710"/>
    </source>
</evidence>
<evidence type="ECO:0000313" key="2">
    <source>
        <dbReference type="EMBL" id="QQR29217.1"/>
    </source>
</evidence>
<evidence type="ECO:0008006" key="5">
    <source>
        <dbReference type="Google" id="ProtNLM"/>
    </source>
</evidence>
<organism evidence="2 4">
    <name type="scientific">Acutalibacter muris</name>
    <dbReference type="NCBI Taxonomy" id="1796620"/>
    <lineage>
        <taxon>Bacteria</taxon>
        <taxon>Bacillati</taxon>
        <taxon>Bacillota</taxon>
        <taxon>Clostridia</taxon>
        <taxon>Eubacteriales</taxon>
        <taxon>Acutalibacteraceae</taxon>
        <taxon>Acutalibacter</taxon>
    </lineage>
</organism>
<name>A0A1Z2XNA7_9FIRM</name>
<protein>
    <recommendedName>
        <fullName evidence="5">Peptidase MA-like domain-containing protein</fullName>
    </recommendedName>
</protein>
<gene>
    <name evidence="1" type="ORF">ADH66_04240</name>
    <name evidence="2" type="ORF">I5Q82_14305</name>
</gene>
<evidence type="ECO:0000313" key="1">
    <source>
        <dbReference type="EMBL" id="ASB39928.1"/>
    </source>
</evidence>
<dbReference type="EMBL" id="CP065321">
    <property type="protein sequence ID" value="QQR29217.1"/>
    <property type="molecule type" value="Genomic_DNA"/>
</dbReference>
<evidence type="ECO:0000313" key="4">
    <source>
        <dbReference type="Proteomes" id="UP000596035"/>
    </source>
</evidence>
<dbReference type="Proteomes" id="UP000596035">
    <property type="component" value="Chromosome"/>
</dbReference>
<reference evidence="3" key="2">
    <citation type="submission" date="2017-05" db="EMBL/GenBank/DDBJ databases">
        <title>Improved OligoMM genomes.</title>
        <authorList>
            <person name="Garzetti D."/>
        </authorList>
    </citation>
    <scope>NUCLEOTIDE SEQUENCE [LARGE SCALE GENOMIC DNA]</scope>
    <source>
        <strain evidence="3">KB18</strain>
    </source>
</reference>
<keyword evidence="3" id="KW-1185">Reference proteome</keyword>
<reference evidence="2 4" key="3">
    <citation type="submission" date="2020-11" db="EMBL/GenBank/DDBJ databases">
        <title>Closed and high quality bacterial genomes of the OMM12 community.</title>
        <authorList>
            <person name="Marbouty M."/>
            <person name="Lamy-Besnier Q."/>
            <person name="Debarbieux L."/>
            <person name="Koszul R."/>
        </authorList>
    </citation>
    <scope>NUCLEOTIDE SEQUENCE [LARGE SCALE GENOMIC DNA]</scope>
    <source>
        <strain evidence="2 4">KB18</strain>
    </source>
</reference>
<sequence>MIIDSHIVEEYLAGGPTGRFRDEWCFGGGHPPYAEPEGSERERVREVYRQVLDCAGDFSPVNRAAWDLMFPEWREQTAGVELLLIVGYPEPYDAVSTKDPQGGEAIILDMLRWTAYLGHIKEAAGNMLTHELTHSLISLRAPEVVEDGEHGEYLSRLDALAFNEGFAHLLSFRGMELDKVDWSQYGEVRDRSREKLRAALECGEQSEQERLIYEGTAGGYFDKFLCMAGMFYLEEIWAREGIEGLEREFARGHSGFAKRCAGCE</sequence>
<dbReference type="EMBL" id="CP021422">
    <property type="protein sequence ID" value="ASB39928.1"/>
    <property type="molecule type" value="Genomic_DNA"/>
</dbReference>
<reference evidence="1" key="1">
    <citation type="journal article" date="2017" name="Genome Announc.">
        <title>High-Quality Whole-Genome Sequences of the Oligo-Mouse-Microbiota Bacterial Community.</title>
        <authorList>
            <person name="Garzetti D."/>
            <person name="Brugiroux S."/>
            <person name="Bunk B."/>
            <person name="Pukall R."/>
            <person name="McCoy K.D."/>
            <person name="Macpherson A.J."/>
            <person name="Stecher B."/>
        </authorList>
    </citation>
    <scope>NUCLEOTIDE SEQUENCE</scope>
    <source>
        <strain evidence="1">KB18</strain>
    </source>
</reference>
<proteinExistence type="predicted"/>